<feature type="region of interest" description="Disordered" evidence="6">
    <location>
        <begin position="9"/>
        <end position="44"/>
    </location>
</feature>
<name>W9SB71_9ROSA</name>
<keyword evidence="4" id="KW-0238">DNA-binding</keyword>
<reference evidence="10" key="1">
    <citation type="submission" date="2013-01" db="EMBL/GenBank/DDBJ databases">
        <title>Draft Genome Sequence of a Mulberry Tree, Morus notabilis C.K. Schneid.</title>
        <authorList>
            <person name="He N."/>
            <person name="Zhao S."/>
        </authorList>
    </citation>
    <scope>NUCLEOTIDE SEQUENCE</scope>
</reference>
<dbReference type="PROSITE" id="PS50090">
    <property type="entry name" value="MYB_LIKE"/>
    <property type="match status" value="3"/>
</dbReference>
<dbReference type="GO" id="GO:0000978">
    <property type="term" value="F:RNA polymerase II cis-regulatory region sequence-specific DNA binding"/>
    <property type="evidence" value="ECO:0007669"/>
    <property type="project" value="TreeGrafter"/>
</dbReference>
<keyword evidence="10" id="KW-1185">Reference proteome</keyword>
<feature type="domain" description="HTH myb-type" evidence="8">
    <location>
        <begin position="171"/>
        <end position="221"/>
    </location>
</feature>
<comment type="subcellular location">
    <subcellularLocation>
        <location evidence="1">Nucleus</location>
    </subcellularLocation>
</comment>
<dbReference type="InterPro" id="IPR017930">
    <property type="entry name" value="Myb_dom"/>
</dbReference>
<evidence type="ECO:0000256" key="6">
    <source>
        <dbReference type="SAM" id="MobiDB-lite"/>
    </source>
</evidence>
<dbReference type="Gene3D" id="1.10.10.60">
    <property type="entry name" value="Homeodomain-like"/>
    <property type="match status" value="3"/>
</dbReference>
<feature type="domain" description="Myb-like" evidence="7">
    <location>
        <begin position="36"/>
        <end position="114"/>
    </location>
</feature>
<evidence type="ECO:0000256" key="1">
    <source>
        <dbReference type="ARBA" id="ARBA00004123"/>
    </source>
</evidence>
<dbReference type="SMART" id="SM00717">
    <property type="entry name" value="SANT"/>
    <property type="match status" value="3"/>
</dbReference>
<evidence type="ECO:0000313" key="10">
    <source>
        <dbReference type="Proteomes" id="UP000030645"/>
    </source>
</evidence>
<evidence type="ECO:0000256" key="2">
    <source>
        <dbReference type="ARBA" id="ARBA00022737"/>
    </source>
</evidence>
<evidence type="ECO:0000259" key="7">
    <source>
        <dbReference type="PROSITE" id="PS50090"/>
    </source>
</evidence>
<accession>W9SB71</accession>
<feature type="domain" description="Myb-like" evidence="7">
    <location>
        <begin position="167"/>
        <end position="217"/>
    </location>
</feature>
<dbReference type="eggNOG" id="KOG0048">
    <property type="taxonomic scope" value="Eukaryota"/>
</dbReference>
<organism evidence="9 10">
    <name type="scientific">Morus notabilis</name>
    <dbReference type="NCBI Taxonomy" id="981085"/>
    <lineage>
        <taxon>Eukaryota</taxon>
        <taxon>Viridiplantae</taxon>
        <taxon>Streptophyta</taxon>
        <taxon>Embryophyta</taxon>
        <taxon>Tracheophyta</taxon>
        <taxon>Spermatophyta</taxon>
        <taxon>Magnoliopsida</taxon>
        <taxon>eudicotyledons</taxon>
        <taxon>Gunneridae</taxon>
        <taxon>Pentapetalae</taxon>
        <taxon>rosids</taxon>
        <taxon>fabids</taxon>
        <taxon>Rosales</taxon>
        <taxon>Moraceae</taxon>
        <taxon>Moreae</taxon>
        <taxon>Morus</taxon>
    </lineage>
</organism>
<evidence type="ECO:0000256" key="4">
    <source>
        <dbReference type="ARBA" id="ARBA00023125"/>
    </source>
</evidence>
<keyword evidence="2" id="KW-0677">Repeat</keyword>
<evidence type="ECO:0000256" key="5">
    <source>
        <dbReference type="ARBA" id="ARBA00023242"/>
    </source>
</evidence>
<dbReference type="FunFam" id="1.10.10.60:FF:000010">
    <property type="entry name" value="Transcriptional activator Myb isoform A"/>
    <property type="match status" value="1"/>
</dbReference>
<dbReference type="AlphaFoldDB" id="W9SB71"/>
<dbReference type="CDD" id="cd00167">
    <property type="entry name" value="SANT"/>
    <property type="match status" value="3"/>
</dbReference>
<feature type="compositionally biased region" description="Polar residues" evidence="6">
    <location>
        <begin position="252"/>
        <end position="267"/>
    </location>
</feature>
<protein>
    <submittedName>
        <fullName evidence="9">Myb-related protein 3R-1</fullName>
    </submittedName>
</protein>
<dbReference type="GO" id="GO:0000981">
    <property type="term" value="F:DNA-binding transcription factor activity, RNA polymerase II-specific"/>
    <property type="evidence" value="ECO:0007669"/>
    <property type="project" value="TreeGrafter"/>
</dbReference>
<keyword evidence="3" id="KW-0805">Transcription regulation</keyword>
<evidence type="ECO:0000256" key="3">
    <source>
        <dbReference type="ARBA" id="ARBA00023015"/>
    </source>
</evidence>
<gene>
    <name evidence="9" type="ORF">L484_010553</name>
</gene>
<dbReference type="InterPro" id="IPR009057">
    <property type="entry name" value="Homeodomain-like_sf"/>
</dbReference>
<feature type="domain" description="HTH myb-type" evidence="8">
    <location>
        <begin position="115"/>
        <end position="170"/>
    </location>
</feature>
<feature type="domain" description="Myb-like" evidence="7">
    <location>
        <begin position="115"/>
        <end position="166"/>
    </location>
</feature>
<dbReference type="EMBL" id="KE346347">
    <property type="protein sequence ID" value="EXC34096.1"/>
    <property type="molecule type" value="Genomic_DNA"/>
</dbReference>
<dbReference type="Proteomes" id="UP000030645">
    <property type="component" value="Unassembled WGS sequence"/>
</dbReference>
<dbReference type="Pfam" id="PF00249">
    <property type="entry name" value="Myb_DNA-binding"/>
    <property type="match status" value="3"/>
</dbReference>
<dbReference type="PANTHER" id="PTHR45614">
    <property type="entry name" value="MYB PROTEIN-RELATED"/>
    <property type="match status" value="1"/>
</dbReference>
<dbReference type="InterPro" id="IPR001005">
    <property type="entry name" value="SANT/Myb"/>
</dbReference>
<feature type="domain" description="HTH myb-type" evidence="8">
    <location>
        <begin position="36"/>
        <end position="70"/>
    </location>
</feature>
<sequence length="435" mass="49011">MKEEGIILESDKEAGLISDSPVSESSSHFGRTTGPTRRSTKGGWTKEEDKLLSELVKKFQARNWKFIGKYSIISVTSIDSNLLLPYNSSFKLWDAAHIPPRTDVQCLHRWQKVLNPQLVKGSWTEEEDDLLVKLVEKYGSKRWSAIAKSLPGRMGKQCRERWYNHLDPAIKKDAWTEEGERALAYYHQICGNKWADIARFLPGRTDNAIKNHWNGTLKKKTDSCSLGGVGYLMTSQEPTRPKDCTSEAVDLTSMSNTTDEPSSSSLTFDDDNIGQTEKREKTRETPLCTGETNHDSAITTNAHVPDLNVPYCYTTPTKPAHPHYANDESPESILRKSAMTYKNTPSIIRKRTPRSAVRSCFSDVSSTLTRKTTSHTREKDVNSTDLPNSKHGWISNSISGPLIAVKPLERRLEYAFNEEKDSIDVNLPDLGIIDM</sequence>
<dbReference type="PANTHER" id="PTHR45614:SF252">
    <property type="entry name" value="TRANSCRIPTION FACTOR MYB3R-2-LIKE"/>
    <property type="match status" value="1"/>
</dbReference>
<keyword evidence="5" id="KW-0539">Nucleus</keyword>
<dbReference type="PROSITE" id="PS51294">
    <property type="entry name" value="HTH_MYB"/>
    <property type="match status" value="3"/>
</dbReference>
<feature type="compositionally biased region" description="Polar residues" evidence="6">
    <location>
        <begin position="20"/>
        <end position="37"/>
    </location>
</feature>
<dbReference type="InterPro" id="IPR050560">
    <property type="entry name" value="MYB_TF"/>
</dbReference>
<dbReference type="GO" id="GO:0005634">
    <property type="term" value="C:nucleus"/>
    <property type="evidence" value="ECO:0007669"/>
    <property type="project" value="UniProtKB-SubCell"/>
</dbReference>
<evidence type="ECO:0000259" key="8">
    <source>
        <dbReference type="PROSITE" id="PS51294"/>
    </source>
</evidence>
<evidence type="ECO:0000313" key="9">
    <source>
        <dbReference type="EMBL" id="EXC34096.1"/>
    </source>
</evidence>
<dbReference type="SUPFAM" id="SSF46689">
    <property type="entry name" value="Homeodomain-like"/>
    <property type="match status" value="2"/>
</dbReference>
<keyword evidence="3" id="KW-0804">Transcription</keyword>
<proteinExistence type="predicted"/>
<feature type="region of interest" description="Disordered" evidence="6">
    <location>
        <begin position="252"/>
        <end position="296"/>
    </location>
</feature>